<feature type="region of interest" description="Disordered" evidence="1">
    <location>
        <begin position="1"/>
        <end position="21"/>
    </location>
</feature>
<name>A0A090FNU5_MESPL</name>
<evidence type="ECO:0000256" key="1">
    <source>
        <dbReference type="SAM" id="MobiDB-lite"/>
    </source>
</evidence>
<proteinExistence type="predicted"/>
<evidence type="ECO:0000313" key="3">
    <source>
        <dbReference type="Proteomes" id="UP000046373"/>
    </source>
</evidence>
<dbReference type="EMBL" id="CCNB01000044">
    <property type="protein sequence ID" value="CDX45674.1"/>
    <property type="molecule type" value="Genomic_DNA"/>
</dbReference>
<dbReference type="Proteomes" id="UP000046373">
    <property type="component" value="Unassembled WGS sequence"/>
</dbReference>
<accession>A0A090FNU5</accession>
<reference evidence="2 3" key="1">
    <citation type="submission" date="2014-08" db="EMBL/GenBank/DDBJ databases">
        <authorList>
            <person name="Moulin Lionel"/>
        </authorList>
    </citation>
    <scope>NUCLEOTIDE SEQUENCE [LARGE SCALE GENOMIC DNA]</scope>
</reference>
<sequence>MRGAKIARLREAGREHPDQRENRLRLTRMLTLRVIPIIG</sequence>
<gene>
    <name evidence="2" type="ORF">MPLDJ20_70252</name>
</gene>
<protein>
    <submittedName>
        <fullName evidence="2">Uncharacterized protein</fullName>
    </submittedName>
</protein>
<organism evidence="2 3">
    <name type="scientific">Mesorhizobium plurifarium</name>
    <dbReference type="NCBI Taxonomy" id="69974"/>
    <lineage>
        <taxon>Bacteria</taxon>
        <taxon>Pseudomonadati</taxon>
        <taxon>Pseudomonadota</taxon>
        <taxon>Alphaproteobacteria</taxon>
        <taxon>Hyphomicrobiales</taxon>
        <taxon>Phyllobacteriaceae</taxon>
        <taxon>Mesorhizobium</taxon>
    </lineage>
</organism>
<feature type="compositionally biased region" description="Basic and acidic residues" evidence="1">
    <location>
        <begin position="8"/>
        <end position="21"/>
    </location>
</feature>
<evidence type="ECO:0000313" key="2">
    <source>
        <dbReference type="EMBL" id="CDX45674.1"/>
    </source>
</evidence>
<dbReference type="AlphaFoldDB" id="A0A090FNU5"/>